<evidence type="ECO:0000313" key="9">
    <source>
        <dbReference type="EMBL" id="GAA5817761.1"/>
    </source>
</evidence>
<dbReference type="NCBIfam" id="NF003588">
    <property type="entry name" value="PRK05254.1-1"/>
    <property type="match status" value="1"/>
</dbReference>
<dbReference type="SMART" id="SM00986">
    <property type="entry name" value="UDG"/>
    <property type="match status" value="1"/>
</dbReference>
<sequence length="304" mass="34516">MSKRSRENETKDISNKKQMSLLSMFKPVAAPIKPITTAKPTNQADVSDQSVSVTSTTINKNPRDLFKNVDEETLALLDLEIRTMNYEWLKVLAPELIKPYFLKLKKYLEAELKAKKTIFPPLDQIYSWSNYTPPSKVKVVILGQDPYHNFNQAHGLCFSVVKGVKVPPSLVNMYKALKNDYPEFEIPKHGYLENWAKQGVLMLNTSLSVEAHKAGSHANQGWEQFTDAIIRYLNEKKCDIVFMLWGAHAQKKGSSIKNSKHLVLKSVHPSPLSAHRGFLDCGHFKKANEYLEAKGNTVIDWNTL</sequence>
<dbReference type="NCBIfam" id="NF003589">
    <property type="entry name" value="PRK05254.1-2"/>
    <property type="match status" value="1"/>
</dbReference>
<dbReference type="EMBL" id="BAABUK010000049">
    <property type="protein sequence ID" value="GAA5817761.1"/>
    <property type="molecule type" value="Genomic_DNA"/>
</dbReference>
<dbReference type="NCBIfam" id="NF003592">
    <property type="entry name" value="PRK05254.1-5"/>
    <property type="match status" value="1"/>
</dbReference>
<reference evidence="9 10" key="1">
    <citation type="submission" date="2024-04" db="EMBL/GenBank/DDBJ databases">
        <title>genome sequences of Mucor flavus KT1a and Helicostylum pulchrum KT1b strains isolated from the surface of a dry-aged beef.</title>
        <authorList>
            <person name="Toyotome T."/>
            <person name="Hosono M."/>
            <person name="Torimaru M."/>
            <person name="Fukuda K."/>
            <person name="Mikami N."/>
        </authorList>
    </citation>
    <scope>NUCLEOTIDE SEQUENCE [LARGE SCALE GENOMIC DNA]</scope>
    <source>
        <strain evidence="9 10">KT1a</strain>
    </source>
</reference>
<gene>
    <name evidence="5" type="primary">UNG1</name>
    <name evidence="9" type="ORF">MFLAVUS_011314</name>
</gene>
<feature type="domain" description="Uracil-DNA glycosylase-like" evidence="8">
    <location>
        <begin position="130"/>
        <end position="291"/>
    </location>
</feature>
<evidence type="ECO:0000256" key="3">
    <source>
        <dbReference type="ARBA" id="ARBA00022801"/>
    </source>
</evidence>
<keyword evidence="5" id="KW-0496">Mitochondrion</keyword>
<keyword evidence="10" id="KW-1185">Reference proteome</keyword>
<comment type="caution">
    <text evidence="9">The sequence shown here is derived from an EMBL/GenBank/DDBJ whole genome shotgun (WGS) entry which is preliminary data.</text>
</comment>
<evidence type="ECO:0000256" key="5">
    <source>
        <dbReference type="HAMAP-Rule" id="MF_03166"/>
    </source>
</evidence>
<evidence type="ECO:0000256" key="2">
    <source>
        <dbReference type="ARBA" id="ARBA00022763"/>
    </source>
</evidence>
<evidence type="ECO:0000313" key="10">
    <source>
        <dbReference type="Proteomes" id="UP001473302"/>
    </source>
</evidence>
<dbReference type="InterPro" id="IPR005122">
    <property type="entry name" value="Uracil-DNA_glycosylase-like"/>
</dbReference>
<dbReference type="Pfam" id="PF03167">
    <property type="entry name" value="UDG"/>
    <property type="match status" value="1"/>
</dbReference>
<keyword evidence="3 5" id="KW-0378">Hydrolase</keyword>
<keyword evidence="2 5" id="KW-0227">DNA damage</keyword>
<comment type="catalytic activity">
    <reaction evidence="5 7">
        <text>Hydrolyzes single-stranded DNA or mismatched double-stranded DNA and polynucleotides, releasing free uracil.</text>
        <dbReference type="EC" id="3.2.2.27"/>
    </reaction>
</comment>
<keyword evidence="4 5" id="KW-0234">DNA repair</keyword>
<dbReference type="PANTHER" id="PTHR11264">
    <property type="entry name" value="URACIL-DNA GLYCOSYLASE"/>
    <property type="match status" value="1"/>
</dbReference>
<keyword evidence="5" id="KW-0539">Nucleus</keyword>
<dbReference type="SMART" id="SM00987">
    <property type="entry name" value="UreE_C"/>
    <property type="match status" value="1"/>
</dbReference>
<dbReference type="InterPro" id="IPR018085">
    <property type="entry name" value="Ura-DNA_Glyclase_AS"/>
</dbReference>
<accession>A0ABP9ZF83</accession>
<evidence type="ECO:0000256" key="6">
    <source>
        <dbReference type="PROSITE-ProRule" id="PRU10072"/>
    </source>
</evidence>
<evidence type="ECO:0000256" key="1">
    <source>
        <dbReference type="ARBA" id="ARBA00008184"/>
    </source>
</evidence>
<dbReference type="EC" id="3.2.2.27" evidence="5 7"/>
<dbReference type="Gene3D" id="3.40.470.10">
    <property type="entry name" value="Uracil-DNA glycosylase-like domain"/>
    <property type="match status" value="1"/>
</dbReference>
<dbReference type="CDD" id="cd10027">
    <property type="entry name" value="UDG-F1-like"/>
    <property type="match status" value="1"/>
</dbReference>
<proteinExistence type="inferred from homology"/>
<dbReference type="PANTHER" id="PTHR11264:SF0">
    <property type="entry name" value="URACIL-DNA GLYCOSYLASE"/>
    <property type="match status" value="1"/>
</dbReference>
<comment type="function">
    <text evidence="5 7">Excises uracil residues from the DNA which can arise as a result of misincorporation of dUMP residues by DNA polymerase or due to deamination of cytosine.</text>
</comment>
<organism evidence="9 10">
    <name type="scientific">Mucor flavus</name>
    <dbReference type="NCBI Taxonomy" id="439312"/>
    <lineage>
        <taxon>Eukaryota</taxon>
        <taxon>Fungi</taxon>
        <taxon>Fungi incertae sedis</taxon>
        <taxon>Mucoromycota</taxon>
        <taxon>Mucoromycotina</taxon>
        <taxon>Mucoromycetes</taxon>
        <taxon>Mucorales</taxon>
        <taxon>Mucorineae</taxon>
        <taxon>Mucoraceae</taxon>
        <taxon>Mucor</taxon>
    </lineage>
</organism>
<comment type="subcellular location">
    <subcellularLocation>
        <location evidence="5">Mitochondrion</location>
    </subcellularLocation>
    <subcellularLocation>
        <location evidence="5">Nucleus</location>
    </subcellularLocation>
</comment>
<protein>
    <recommendedName>
        <fullName evidence="5 7">Uracil-DNA glycosylase</fullName>
        <shortName evidence="5">UDG</shortName>
        <ecNumber evidence="5 7">3.2.2.27</ecNumber>
    </recommendedName>
</protein>
<evidence type="ECO:0000259" key="8">
    <source>
        <dbReference type="SMART" id="SM00986"/>
    </source>
</evidence>
<dbReference type="NCBIfam" id="TIGR00628">
    <property type="entry name" value="ung"/>
    <property type="match status" value="1"/>
</dbReference>
<dbReference type="HAMAP" id="MF_00148">
    <property type="entry name" value="UDG"/>
    <property type="match status" value="1"/>
</dbReference>
<dbReference type="PROSITE" id="PS00130">
    <property type="entry name" value="U_DNA_GLYCOSYLASE"/>
    <property type="match status" value="1"/>
</dbReference>
<dbReference type="InterPro" id="IPR002043">
    <property type="entry name" value="UDG_fam1"/>
</dbReference>
<dbReference type="NCBIfam" id="NF003591">
    <property type="entry name" value="PRK05254.1-4"/>
    <property type="match status" value="1"/>
</dbReference>
<name>A0ABP9ZF83_9FUNG</name>
<dbReference type="Proteomes" id="UP001473302">
    <property type="component" value="Unassembled WGS sequence"/>
</dbReference>
<dbReference type="SUPFAM" id="SSF52141">
    <property type="entry name" value="Uracil-DNA glycosylase-like"/>
    <property type="match status" value="1"/>
</dbReference>
<evidence type="ECO:0000256" key="7">
    <source>
        <dbReference type="RuleBase" id="RU003780"/>
    </source>
</evidence>
<evidence type="ECO:0000256" key="4">
    <source>
        <dbReference type="ARBA" id="ARBA00023204"/>
    </source>
</evidence>
<feature type="active site" description="Proton acceptor" evidence="5 6">
    <location>
        <position position="145"/>
    </location>
</feature>
<comment type="similarity">
    <text evidence="1 5 7">Belongs to the uracil-DNA glycosylase (UDG) superfamily. UNG family.</text>
</comment>
<dbReference type="InterPro" id="IPR036895">
    <property type="entry name" value="Uracil-DNA_glycosylase-like_sf"/>
</dbReference>